<dbReference type="OrthoDB" id="10527142at2759"/>
<sequence>MTVIAFTSVRDLPFGAVRTEAPTYHKGQDEGMQVRNAIMFNAKPDKTTGALVSTFFYYDHYAGDVFATGQYLCDKWHYVAVTIDTDDSATLFVDGVSPAHAPVSTARDDALFDAVSFKTASRPDNNMDGDDKGLFRVGHLAPYVPGQGFTGFIDDIAVWNRALTPLQVEAHRMARIASPSEIPAPTEIRTAYPPSFLYADALLVKDLVGYYTVRARVPFPMKSNAFPGTLLESTVGTPTVADKAIPTITPCVLGIQHAVAPVDGDCTMDVYGWNFADGVSGACSFGDLSARMYYKSETISACTTPPASSVRFISVKASNDAYNFTAVESVNKTVRQLLMDSALHVTGLGGGAAADSVCEDLAGRGFSMTAWVCPKCGPPAPPPPPPASPPPPNPPIFLPAT</sequence>
<evidence type="ECO:0008006" key="4">
    <source>
        <dbReference type="Google" id="ProtNLM"/>
    </source>
</evidence>
<dbReference type="SUPFAM" id="SSF49899">
    <property type="entry name" value="Concanavalin A-like lectins/glucanases"/>
    <property type="match status" value="1"/>
</dbReference>
<dbReference type="Gene3D" id="2.60.120.200">
    <property type="match status" value="1"/>
</dbReference>
<evidence type="ECO:0000256" key="1">
    <source>
        <dbReference type="SAM" id="MobiDB-lite"/>
    </source>
</evidence>
<evidence type="ECO:0000313" key="2">
    <source>
        <dbReference type="EMBL" id="GHP07724.1"/>
    </source>
</evidence>
<organism evidence="2 3">
    <name type="scientific">Pycnococcus provasolii</name>
    <dbReference type="NCBI Taxonomy" id="41880"/>
    <lineage>
        <taxon>Eukaryota</taxon>
        <taxon>Viridiplantae</taxon>
        <taxon>Chlorophyta</taxon>
        <taxon>Pseudoscourfieldiophyceae</taxon>
        <taxon>Pseudoscourfieldiales</taxon>
        <taxon>Pycnococcaceae</taxon>
        <taxon>Pycnococcus</taxon>
    </lineage>
</organism>
<keyword evidence="3" id="KW-1185">Reference proteome</keyword>
<gene>
    <name evidence="2" type="ORF">PPROV_000646600</name>
</gene>
<evidence type="ECO:0000313" key="3">
    <source>
        <dbReference type="Proteomes" id="UP000660262"/>
    </source>
</evidence>
<dbReference type="EMBL" id="BNJQ01000018">
    <property type="protein sequence ID" value="GHP07724.1"/>
    <property type="molecule type" value="Genomic_DNA"/>
</dbReference>
<name>A0A830HKP8_9CHLO</name>
<comment type="caution">
    <text evidence="2">The sequence shown here is derived from an EMBL/GenBank/DDBJ whole genome shotgun (WGS) entry which is preliminary data.</text>
</comment>
<dbReference type="InterPro" id="IPR013783">
    <property type="entry name" value="Ig-like_fold"/>
</dbReference>
<proteinExistence type="predicted"/>
<dbReference type="Gene3D" id="2.60.40.10">
    <property type="entry name" value="Immunoglobulins"/>
    <property type="match status" value="1"/>
</dbReference>
<reference evidence="2" key="1">
    <citation type="submission" date="2020-10" db="EMBL/GenBank/DDBJ databases">
        <title>Unveiling of a novel bifunctional photoreceptor, Dualchrome1, isolated from a cosmopolitan green alga.</title>
        <authorList>
            <person name="Suzuki S."/>
            <person name="Kawachi M."/>
        </authorList>
    </citation>
    <scope>NUCLEOTIDE SEQUENCE</scope>
    <source>
        <strain evidence="2">NIES 2893</strain>
    </source>
</reference>
<dbReference type="InterPro" id="IPR014756">
    <property type="entry name" value="Ig_E-set"/>
</dbReference>
<protein>
    <recommendedName>
        <fullName evidence="4">LamG-like jellyroll fold domain-containing protein</fullName>
    </recommendedName>
</protein>
<dbReference type="SUPFAM" id="SSF81296">
    <property type="entry name" value="E set domains"/>
    <property type="match status" value="1"/>
</dbReference>
<dbReference type="AlphaFoldDB" id="A0A830HKP8"/>
<dbReference type="Proteomes" id="UP000660262">
    <property type="component" value="Unassembled WGS sequence"/>
</dbReference>
<accession>A0A830HKP8</accession>
<dbReference type="InterPro" id="IPR013320">
    <property type="entry name" value="ConA-like_dom_sf"/>
</dbReference>
<dbReference type="Pfam" id="PF13385">
    <property type="entry name" value="Laminin_G_3"/>
    <property type="match status" value="1"/>
</dbReference>
<feature type="region of interest" description="Disordered" evidence="1">
    <location>
        <begin position="378"/>
        <end position="401"/>
    </location>
</feature>